<organism evidence="2 3">
    <name type="scientific">Comamonas kerstersii</name>
    <dbReference type="NCBI Taxonomy" id="225992"/>
    <lineage>
        <taxon>Bacteria</taxon>
        <taxon>Pseudomonadati</taxon>
        <taxon>Pseudomonadota</taxon>
        <taxon>Betaproteobacteria</taxon>
        <taxon>Burkholderiales</taxon>
        <taxon>Comamonadaceae</taxon>
        <taxon>Comamonas</taxon>
    </lineage>
</organism>
<feature type="transmembrane region" description="Helical" evidence="1">
    <location>
        <begin position="37"/>
        <end position="60"/>
    </location>
</feature>
<keyword evidence="1" id="KW-0812">Transmembrane</keyword>
<evidence type="ECO:0000313" key="2">
    <source>
        <dbReference type="EMBL" id="KUF39934.1"/>
    </source>
</evidence>
<dbReference type="Proteomes" id="UP000053300">
    <property type="component" value="Unassembled WGS sequence"/>
</dbReference>
<keyword evidence="1" id="KW-1133">Transmembrane helix</keyword>
<sequence>MPHAQHPTRSRWRQALHDWAARRQRPHPLHTLQQRNIYVMPSAAGWALAATLMVLLVASINFQLNLGYALTFLIAGSALASLWMGHRNLRGLQLRLDSLQPVFQGERAHIPVLLQIHQGQRARHGLSLALDRLQGPLAWAHTDVVPGQTARVELGSVPHLRGWHQVPRILLESRFPLGIFRLWSYWQPDDRVLVYPAPESPMPPVRFEPADAQGQAPMRHTDSSAFDGVRSYQRGDAMRQVVWKKAATALASGSGELVVRDSARTSTHTLWLAAHATGLRDPEAQIARLTAWVLFAHAQQWSWGLVLPSGRRMAPATGHAHLHHCLAALAVDGQPAATPISSV</sequence>
<keyword evidence="1" id="KW-0472">Membrane</keyword>
<dbReference type="PANTHER" id="PTHR34351">
    <property type="entry name" value="SLR1927 PROTEIN-RELATED"/>
    <property type="match status" value="1"/>
</dbReference>
<reference evidence="2 3" key="1">
    <citation type="submission" date="2015-12" db="EMBL/GenBank/DDBJ databases">
        <title>Complete genome sequence of a multi-drug resistant strain Acidovorax sp. 12322-1.</title>
        <authorList>
            <person name="Ming D."/>
            <person name="Wang M."/>
            <person name="Hu S."/>
            <person name="Zhou Y."/>
            <person name="Jiang T."/>
        </authorList>
    </citation>
    <scope>NUCLEOTIDE SEQUENCE [LARGE SCALE GENOMIC DNA]</scope>
    <source>
        <strain evidence="2 3">12322-1</strain>
    </source>
</reference>
<dbReference type="AlphaFoldDB" id="A0A0W7YXU6"/>
<name>A0A0W7YXU6_9BURK</name>
<comment type="caution">
    <text evidence="2">The sequence shown here is derived from an EMBL/GenBank/DDBJ whole genome shotgun (WGS) entry which is preliminary data.</text>
</comment>
<evidence type="ECO:0000256" key="1">
    <source>
        <dbReference type="SAM" id="Phobius"/>
    </source>
</evidence>
<gene>
    <name evidence="2" type="ORF">AS359_14005</name>
</gene>
<dbReference type="PANTHER" id="PTHR34351:SF1">
    <property type="entry name" value="SLR1927 PROTEIN"/>
    <property type="match status" value="1"/>
</dbReference>
<dbReference type="STRING" id="225992.B5M06_01340"/>
<dbReference type="EMBL" id="LPXH01000034">
    <property type="protein sequence ID" value="KUF39934.1"/>
    <property type="molecule type" value="Genomic_DNA"/>
</dbReference>
<evidence type="ECO:0000313" key="3">
    <source>
        <dbReference type="Proteomes" id="UP000053300"/>
    </source>
</evidence>
<accession>A0A0W7YXU6</accession>
<feature type="transmembrane region" description="Helical" evidence="1">
    <location>
        <begin position="66"/>
        <end position="85"/>
    </location>
</feature>
<keyword evidence="3" id="KW-1185">Reference proteome</keyword>
<protein>
    <submittedName>
        <fullName evidence="2">Uncharacterized protein</fullName>
    </submittedName>
</protein>
<proteinExistence type="predicted"/>
<dbReference type="RefSeq" id="WP_058880162.1">
    <property type="nucleotide sequence ID" value="NZ_LPXH01000034.1"/>
</dbReference>